<dbReference type="PANTHER" id="PTHR31377">
    <property type="entry name" value="AGMATINE DEIMINASE-RELATED"/>
    <property type="match status" value="1"/>
</dbReference>
<dbReference type="EMBL" id="CP037423">
    <property type="protein sequence ID" value="QDV40293.1"/>
    <property type="molecule type" value="Genomic_DNA"/>
</dbReference>
<reference evidence="2 3" key="1">
    <citation type="submission" date="2019-03" db="EMBL/GenBank/DDBJ databases">
        <title>Deep-cultivation of Planctomycetes and their phenomic and genomic characterization uncovers novel biology.</title>
        <authorList>
            <person name="Wiegand S."/>
            <person name="Jogler M."/>
            <person name="Boedeker C."/>
            <person name="Pinto D."/>
            <person name="Vollmers J."/>
            <person name="Rivas-Marin E."/>
            <person name="Kohn T."/>
            <person name="Peeters S.H."/>
            <person name="Heuer A."/>
            <person name="Rast P."/>
            <person name="Oberbeckmann S."/>
            <person name="Bunk B."/>
            <person name="Jeske O."/>
            <person name="Meyerdierks A."/>
            <person name="Storesund J.E."/>
            <person name="Kallscheuer N."/>
            <person name="Luecker S."/>
            <person name="Lage O.M."/>
            <person name="Pohl T."/>
            <person name="Merkel B.J."/>
            <person name="Hornburger P."/>
            <person name="Mueller R.-W."/>
            <person name="Bruemmer F."/>
            <person name="Labrenz M."/>
            <person name="Spormann A.M."/>
            <person name="Op den Camp H."/>
            <person name="Overmann J."/>
            <person name="Amann R."/>
            <person name="Jetten M.S.M."/>
            <person name="Mascher T."/>
            <person name="Medema M.H."/>
            <person name="Devos D.P."/>
            <person name="Kaster A.-K."/>
            <person name="Ovreas L."/>
            <person name="Rohde M."/>
            <person name="Galperin M.Y."/>
            <person name="Jogler C."/>
        </authorList>
    </citation>
    <scope>NUCLEOTIDE SEQUENCE [LARGE SCALE GENOMIC DNA]</scope>
    <source>
        <strain evidence="2 3">Enr13</strain>
    </source>
</reference>
<sequence length="340" mass="37521">MKRVPAEWERQAAVWIAWPHNGDTWPDRFAPIPDCFRRIIGLIAAAVPVHVIGPAALRETADLAGMDNVTWFDIQTNDSWIRDYGPTFVVDGSRCGQAIDWGYNAWGGKYPPWDADNAATAQIIQHAGWERIAGRLTLEGGALEWDGGGRLLTTTECLVTETRNPGWSKQAVEEQLQDLAGAREIVWVDGGGLIGDDTDGHIDQLARFIDPETVVVAVSDDPDDPNHDGLERNEQLLRDWAQQTSPTVTVDRLPIPPARFIDGQRVPESYCNFLRLGPNRLLVPTFRAEQHDAHAIALLGRLARQQSPGIEVIGVDCHDLIWGLGALHCASCNQPAVEQD</sequence>
<organism evidence="2 3">
    <name type="scientific">Stieleria neptunia</name>
    <dbReference type="NCBI Taxonomy" id="2527979"/>
    <lineage>
        <taxon>Bacteria</taxon>
        <taxon>Pseudomonadati</taxon>
        <taxon>Planctomycetota</taxon>
        <taxon>Planctomycetia</taxon>
        <taxon>Pirellulales</taxon>
        <taxon>Pirellulaceae</taxon>
        <taxon>Stieleria</taxon>
    </lineage>
</organism>
<evidence type="ECO:0000313" key="3">
    <source>
        <dbReference type="Proteomes" id="UP000319004"/>
    </source>
</evidence>
<protein>
    <submittedName>
        <fullName evidence="2">Agmatine deiminase</fullName>
        <ecNumber evidence="2">3.5.3.12</ecNumber>
    </submittedName>
</protein>
<keyword evidence="1 2" id="KW-0378">Hydrolase</keyword>
<dbReference type="GO" id="GO:0004668">
    <property type="term" value="F:protein-arginine deiminase activity"/>
    <property type="evidence" value="ECO:0007669"/>
    <property type="project" value="InterPro"/>
</dbReference>
<dbReference type="Pfam" id="PF04371">
    <property type="entry name" value="PAD_porph"/>
    <property type="match status" value="1"/>
</dbReference>
<dbReference type="KEGG" id="snep:Enr13x_00990"/>
<dbReference type="PANTHER" id="PTHR31377:SF0">
    <property type="entry name" value="AGMATINE DEIMINASE-RELATED"/>
    <property type="match status" value="1"/>
</dbReference>
<evidence type="ECO:0000256" key="1">
    <source>
        <dbReference type="ARBA" id="ARBA00022801"/>
    </source>
</evidence>
<dbReference type="RefSeq" id="WP_145384135.1">
    <property type="nucleotide sequence ID" value="NZ_CP037423.1"/>
</dbReference>
<dbReference type="SUPFAM" id="SSF55909">
    <property type="entry name" value="Pentein"/>
    <property type="match status" value="1"/>
</dbReference>
<dbReference type="GO" id="GO:0009446">
    <property type="term" value="P:putrescine biosynthetic process"/>
    <property type="evidence" value="ECO:0007669"/>
    <property type="project" value="InterPro"/>
</dbReference>
<dbReference type="GO" id="GO:0047632">
    <property type="term" value="F:agmatine deiminase activity"/>
    <property type="evidence" value="ECO:0007669"/>
    <property type="project" value="UniProtKB-EC"/>
</dbReference>
<dbReference type="InterPro" id="IPR007466">
    <property type="entry name" value="Peptidyl-Arg-deiminase_porph"/>
</dbReference>
<dbReference type="EC" id="3.5.3.12" evidence="2"/>
<dbReference type="Proteomes" id="UP000319004">
    <property type="component" value="Chromosome"/>
</dbReference>
<gene>
    <name evidence="2" type="primary">aguA_1</name>
    <name evidence="2" type="ORF">Enr13x_00990</name>
</gene>
<proteinExistence type="predicted"/>
<evidence type="ECO:0000313" key="2">
    <source>
        <dbReference type="EMBL" id="QDV40293.1"/>
    </source>
</evidence>
<name>A0A518HHH1_9BACT</name>
<accession>A0A518HHH1</accession>
<dbReference type="Gene3D" id="3.75.10.10">
    <property type="entry name" value="L-arginine/glycine Amidinotransferase, Chain A"/>
    <property type="match status" value="1"/>
</dbReference>
<keyword evidence="3" id="KW-1185">Reference proteome</keyword>
<dbReference type="OrthoDB" id="9808013at2"/>
<dbReference type="AlphaFoldDB" id="A0A518HHH1"/>